<dbReference type="InterPro" id="IPR058637">
    <property type="entry name" value="YknX-like_C"/>
</dbReference>
<dbReference type="Pfam" id="PF25954">
    <property type="entry name" value="Beta-barrel_RND_2"/>
    <property type="match status" value="1"/>
</dbReference>
<evidence type="ECO:0000313" key="6">
    <source>
        <dbReference type="EMBL" id="KAA6300780.1"/>
    </source>
</evidence>
<dbReference type="Pfam" id="PF25989">
    <property type="entry name" value="YknX_C"/>
    <property type="match status" value="1"/>
</dbReference>
<dbReference type="SUPFAM" id="SSF111369">
    <property type="entry name" value="HlyD-like secretion proteins"/>
    <property type="match status" value="1"/>
</dbReference>
<feature type="signal peptide" evidence="2">
    <location>
        <begin position="1"/>
        <end position="19"/>
    </location>
</feature>
<sequence length="343" mass="37006">MIKRNSFFCPIIAATLFLAACTGKTETEKQEKIIPVKVMEITVSTTNSEKNYVGTVEESLSTSLGFSGMGTVEQVLVSEGQTVRKGQLLAKLDGGTAQSSYDAAQATLHQAQDAYDRMSKLHENGSIPDIKFVEVETGLQQAKAQATRAKKALDDCHLYAPHSGIIAERSVEAGANVMPGLSVFKLVSVDKVNIKISIPENEIGTTVLGQEATIDVPALSDQTFSGKIEQKGISANPISHTYEVKIGINNPQLKLMPGMVCKVHLKQNVSEAGIVVPNRAVQVSHDGKRFVWLAENGTAKRRIVQTGTLSDYGVSIIDGLTIGEKLIVEGYQKVSEGMKINYK</sequence>
<dbReference type="InterPro" id="IPR058647">
    <property type="entry name" value="BSH_CzcB-like"/>
</dbReference>
<dbReference type="Gene3D" id="2.40.420.20">
    <property type="match status" value="1"/>
</dbReference>
<accession>A0A5M8NVS0</accession>
<reference evidence="6 7" key="1">
    <citation type="submission" date="2019-03" db="EMBL/GenBank/DDBJ databases">
        <title>Single cell metagenomics reveals metabolic interactions within the superorganism composed of flagellate Streblomastix strix and complex community of Bacteroidetes bacteria on its surface.</title>
        <authorList>
            <person name="Treitli S.C."/>
            <person name="Kolisko M."/>
            <person name="Husnik F."/>
            <person name="Keeling P."/>
            <person name="Hampl V."/>
        </authorList>
    </citation>
    <scope>NUCLEOTIDE SEQUENCE [LARGE SCALE GENOMIC DNA]</scope>
    <source>
        <strain evidence="6">St1</strain>
    </source>
</reference>
<dbReference type="Pfam" id="PF25973">
    <property type="entry name" value="BSH_CzcB"/>
    <property type="match status" value="1"/>
</dbReference>
<evidence type="ECO:0000259" key="5">
    <source>
        <dbReference type="Pfam" id="PF25989"/>
    </source>
</evidence>
<dbReference type="InterPro" id="IPR006143">
    <property type="entry name" value="RND_pump_MFP"/>
</dbReference>
<dbReference type="PROSITE" id="PS51257">
    <property type="entry name" value="PROKAR_LIPOPROTEIN"/>
    <property type="match status" value="1"/>
</dbReference>
<dbReference type="GO" id="GO:0015562">
    <property type="term" value="F:efflux transmembrane transporter activity"/>
    <property type="evidence" value="ECO:0007669"/>
    <property type="project" value="TreeGrafter"/>
</dbReference>
<proteinExistence type="inferred from homology"/>
<organism evidence="6 7">
    <name type="scientific">Candidatus Ordinivivax streblomastigis</name>
    <dbReference type="NCBI Taxonomy" id="2540710"/>
    <lineage>
        <taxon>Bacteria</taxon>
        <taxon>Pseudomonadati</taxon>
        <taxon>Bacteroidota</taxon>
        <taxon>Bacteroidia</taxon>
        <taxon>Bacteroidales</taxon>
        <taxon>Candidatus Ordinivivax</taxon>
    </lineage>
</organism>
<name>A0A5M8NVS0_9BACT</name>
<evidence type="ECO:0000313" key="7">
    <source>
        <dbReference type="Proteomes" id="UP000324575"/>
    </source>
</evidence>
<dbReference type="Gene3D" id="2.40.30.170">
    <property type="match status" value="1"/>
</dbReference>
<dbReference type="NCBIfam" id="TIGR01730">
    <property type="entry name" value="RND_mfp"/>
    <property type="match status" value="1"/>
</dbReference>
<dbReference type="Gene3D" id="2.40.50.100">
    <property type="match status" value="1"/>
</dbReference>
<dbReference type="GO" id="GO:1990281">
    <property type="term" value="C:efflux pump complex"/>
    <property type="evidence" value="ECO:0007669"/>
    <property type="project" value="TreeGrafter"/>
</dbReference>
<feature type="domain" description="CusB-like beta-barrel" evidence="3">
    <location>
        <begin position="194"/>
        <end position="267"/>
    </location>
</feature>
<protein>
    <submittedName>
        <fullName evidence="6">Solvent efflux pump periplasmic linker SrpA</fullName>
    </submittedName>
</protein>
<dbReference type="Proteomes" id="UP000324575">
    <property type="component" value="Unassembled WGS sequence"/>
</dbReference>
<feature type="domain" description="CzcB-like barrel-sandwich hybrid" evidence="4">
    <location>
        <begin position="70"/>
        <end position="186"/>
    </location>
</feature>
<gene>
    <name evidence="6" type="ORF">EZS26_003082</name>
</gene>
<evidence type="ECO:0000259" key="4">
    <source>
        <dbReference type="Pfam" id="PF25973"/>
    </source>
</evidence>
<evidence type="ECO:0000256" key="2">
    <source>
        <dbReference type="SAM" id="SignalP"/>
    </source>
</evidence>
<dbReference type="PANTHER" id="PTHR30469:SF15">
    <property type="entry name" value="HLYD FAMILY OF SECRETION PROTEINS"/>
    <property type="match status" value="1"/>
</dbReference>
<keyword evidence="2" id="KW-0732">Signal</keyword>
<comment type="similarity">
    <text evidence="1">Belongs to the membrane fusion protein (MFP) (TC 8.A.1) family.</text>
</comment>
<dbReference type="PANTHER" id="PTHR30469">
    <property type="entry name" value="MULTIDRUG RESISTANCE PROTEIN MDTA"/>
    <property type="match status" value="1"/>
</dbReference>
<dbReference type="InterPro" id="IPR058792">
    <property type="entry name" value="Beta-barrel_RND_2"/>
</dbReference>
<dbReference type="Gene3D" id="1.10.287.470">
    <property type="entry name" value="Helix hairpin bin"/>
    <property type="match status" value="1"/>
</dbReference>
<comment type="caution">
    <text evidence="6">The sequence shown here is derived from an EMBL/GenBank/DDBJ whole genome shotgun (WGS) entry which is preliminary data.</text>
</comment>
<dbReference type="EMBL" id="SNRX01000049">
    <property type="protein sequence ID" value="KAA6300780.1"/>
    <property type="molecule type" value="Genomic_DNA"/>
</dbReference>
<evidence type="ECO:0000259" key="3">
    <source>
        <dbReference type="Pfam" id="PF25954"/>
    </source>
</evidence>
<dbReference type="AlphaFoldDB" id="A0A5M8NVS0"/>
<feature type="chain" id="PRO_5024452287" evidence="2">
    <location>
        <begin position="20"/>
        <end position="343"/>
    </location>
</feature>
<feature type="domain" description="YknX-like C-terminal permuted SH3-like" evidence="5">
    <location>
        <begin position="274"/>
        <end position="341"/>
    </location>
</feature>
<evidence type="ECO:0000256" key="1">
    <source>
        <dbReference type="ARBA" id="ARBA00009477"/>
    </source>
</evidence>